<dbReference type="Pfam" id="PF00551">
    <property type="entry name" value="Formyl_trans_N"/>
    <property type="match status" value="1"/>
</dbReference>
<protein>
    <recommendedName>
        <fullName evidence="4">Phosphoribosylglycinamide formyltransferase</fullName>
        <ecNumber evidence="4">2.1.2.2</ecNumber>
    </recommendedName>
    <alternativeName>
        <fullName evidence="4">5'-phosphoribosylglycinamide transformylase</fullName>
    </alternativeName>
    <alternativeName>
        <fullName evidence="4">GAR transformylase</fullName>
        <shortName evidence="4">GART</shortName>
    </alternativeName>
</protein>
<evidence type="ECO:0000256" key="4">
    <source>
        <dbReference type="HAMAP-Rule" id="MF_01930"/>
    </source>
</evidence>
<keyword evidence="7" id="KW-1185">Reference proteome</keyword>
<evidence type="ECO:0000256" key="2">
    <source>
        <dbReference type="ARBA" id="ARBA00022679"/>
    </source>
</evidence>
<dbReference type="PANTHER" id="PTHR43369">
    <property type="entry name" value="PHOSPHORIBOSYLGLYCINAMIDE FORMYLTRANSFERASE"/>
    <property type="match status" value="1"/>
</dbReference>
<dbReference type="RefSeq" id="WP_196078257.1">
    <property type="nucleotide sequence ID" value="NZ_JADPVI010000001.1"/>
</dbReference>
<evidence type="ECO:0000313" key="6">
    <source>
        <dbReference type="EMBL" id="MBF8455688.1"/>
    </source>
</evidence>
<dbReference type="Proteomes" id="UP000660070">
    <property type="component" value="Unassembled WGS sequence"/>
</dbReference>
<evidence type="ECO:0000256" key="1">
    <source>
        <dbReference type="ARBA" id="ARBA00005054"/>
    </source>
</evidence>
<feature type="active site" description="Proton donor" evidence="4">
    <location>
        <position position="103"/>
    </location>
</feature>
<comment type="similarity">
    <text evidence="4">Belongs to the GART family.</text>
</comment>
<organism evidence="6 7">
    <name type="scientific">Kaistella gelatinilytica</name>
    <dbReference type="NCBI Taxonomy" id="2787636"/>
    <lineage>
        <taxon>Bacteria</taxon>
        <taxon>Pseudomonadati</taxon>
        <taxon>Bacteroidota</taxon>
        <taxon>Flavobacteriia</taxon>
        <taxon>Flavobacteriales</taxon>
        <taxon>Weeksellaceae</taxon>
        <taxon>Chryseobacterium group</taxon>
        <taxon>Kaistella</taxon>
    </lineage>
</organism>
<feature type="binding site" evidence="4">
    <location>
        <begin position="12"/>
        <end position="14"/>
    </location>
    <ligand>
        <name>N(1)-(5-phospho-beta-D-ribosyl)glycinamide</name>
        <dbReference type="ChEBI" id="CHEBI:143788"/>
    </ligand>
</feature>
<dbReference type="EC" id="2.1.2.2" evidence="4"/>
<feature type="domain" description="Formyl transferase N-terminal" evidence="5">
    <location>
        <begin position="2"/>
        <end position="181"/>
    </location>
</feature>
<sequence>MKNIVVLVSGSGTNLQRIIDCIECGEIPNAQISLVIADRECFGLERAKKYGIAVHIIPRGKNFSFELKETIPENTDLIVLAGFLSILNKEFCESFNGKIINIHPSLLPKFGGKGMWGHHVHEAVLEAKEKESGATVHYVTSGIDEGEIILQNSFPLAENETVETLAQKIHQTEFEIFPKAIKIVLNKM</sequence>
<dbReference type="CDD" id="cd08645">
    <property type="entry name" value="FMT_core_GART"/>
    <property type="match status" value="1"/>
</dbReference>
<dbReference type="NCBIfam" id="TIGR00639">
    <property type="entry name" value="PurN"/>
    <property type="match status" value="1"/>
</dbReference>
<reference evidence="6 7" key="1">
    <citation type="submission" date="2020-11" db="EMBL/GenBank/DDBJ databases">
        <title>Kaistella gelatinilytica sp. nov., a flavobacterium isolated from Antarctic Soil.</title>
        <authorList>
            <person name="Li J."/>
        </authorList>
    </citation>
    <scope>NUCLEOTIDE SEQUENCE [LARGE SCALE GENOMIC DNA]</scope>
    <source>
        <strain evidence="6 7">G5-32</strain>
    </source>
</reference>
<dbReference type="InterPro" id="IPR036477">
    <property type="entry name" value="Formyl_transf_N_sf"/>
</dbReference>
<gene>
    <name evidence="4 6" type="primary">purN</name>
    <name evidence="6" type="ORF">IV494_00700</name>
</gene>
<name>A0ABS0F7K4_9FLAO</name>
<accession>A0ABS0F7K4</accession>
<keyword evidence="3 4" id="KW-0658">Purine biosynthesis</keyword>
<proteinExistence type="inferred from homology"/>
<dbReference type="InterPro" id="IPR002376">
    <property type="entry name" value="Formyl_transf_N"/>
</dbReference>
<feature type="binding site" evidence="4">
    <location>
        <position position="101"/>
    </location>
    <ligand>
        <name>(6R)-10-formyltetrahydrofolate</name>
        <dbReference type="ChEBI" id="CHEBI:195366"/>
    </ligand>
</feature>
<comment type="caution">
    <text evidence="6">The sequence shown here is derived from an EMBL/GenBank/DDBJ whole genome shotgun (WGS) entry which is preliminary data.</text>
</comment>
<dbReference type="Gene3D" id="3.40.50.170">
    <property type="entry name" value="Formyl transferase, N-terminal domain"/>
    <property type="match status" value="1"/>
</dbReference>
<feature type="site" description="Raises pKa of active site His" evidence="4">
    <location>
        <position position="144"/>
    </location>
</feature>
<dbReference type="SUPFAM" id="SSF53328">
    <property type="entry name" value="Formyltransferase"/>
    <property type="match status" value="1"/>
</dbReference>
<dbReference type="HAMAP" id="MF_01930">
    <property type="entry name" value="PurN"/>
    <property type="match status" value="1"/>
</dbReference>
<comment type="pathway">
    <text evidence="1 4">Purine metabolism; IMP biosynthesis via de novo pathway; N(2)-formyl-N(1)-(5-phospho-D-ribosyl)glycinamide from N(1)-(5-phospho-D-ribosyl)glycinamide (10-formyl THF route): step 1/1.</text>
</comment>
<comment type="function">
    <text evidence="4">Catalyzes the transfer of a formyl group from 10-formyltetrahydrofolate to 5-phospho-ribosyl-glycinamide (GAR), producing 5-phospho-ribosyl-N-formylglycinamide (FGAR) and tetrahydrofolate.</text>
</comment>
<comment type="caution">
    <text evidence="4">Lacks conserved residue(s) required for the propagation of feature annotation.</text>
</comment>
<comment type="catalytic activity">
    <reaction evidence="4">
        <text>N(1)-(5-phospho-beta-D-ribosyl)glycinamide + (6R)-10-formyltetrahydrofolate = N(2)-formyl-N(1)-(5-phospho-beta-D-ribosyl)glycinamide + (6S)-5,6,7,8-tetrahydrofolate + H(+)</text>
        <dbReference type="Rhea" id="RHEA:15053"/>
        <dbReference type="ChEBI" id="CHEBI:15378"/>
        <dbReference type="ChEBI" id="CHEBI:57453"/>
        <dbReference type="ChEBI" id="CHEBI:143788"/>
        <dbReference type="ChEBI" id="CHEBI:147286"/>
        <dbReference type="ChEBI" id="CHEBI:195366"/>
        <dbReference type="EC" id="2.1.2.2"/>
    </reaction>
</comment>
<evidence type="ECO:0000259" key="5">
    <source>
        <dbReference type="Pfam" id="PF00551"/>
    </source>
</evidence>
<evidence type="ECO:0000256" key="3">
    <source>
        <dbReference type="ARBA" id="ARBA00022755"/>
    </source>
</evidence>
<evidence type="ECO:0000313" key="7">
    <source>
        <dbReference type="Proteomes" id="UP000660070"/>
    </source>
</evidence>
<dbReference type="GO" id="GO:0004644">
    <property type="term" value="F:phosphoribosylglycinamide formyltransferase activity"/>
    <property type="evidence" value="ECO:0007669"/>
    <property type="project" value="UniProtKB-EC"/>
</dbReference>
<dbReference type="PANTHER" id="PTHR43369:SF2">
    <property type="entry name" value="PHOSPHORIBOSYLGLYCINAMIDE FORMYLTRANSFERASE"/>
    <property type="match status" value="1"/>
</dbReference>
<dbReference type="EMBL" id="JADPVI010000001">
    <property type="protein sequence ID" value="MBF8455688.1"/>
    <property type="molecule type" value="Genomic_DNA"/>
</dbReference>
<dbReference type="InterPro" id="IPR004607">
    <property type="entry name" value="GART"/>
</dbReference>
<keyword evidence="2 4" id="KW-0808">Transferase</keyword>